<sequence>VSTRLKKKEIKELNEISEKERIDRSALMRKFLLAQITEYKLKEAGGIYRKGVISLAEAATLAEVSIYVMMDFIERERIQVKALSDEEMEKELIKAKNLFKDMNK</sequence>
<evidence type="ECO:0000313" key="1">
    <source>
        <dbReference type="EMBL" id="KKM14414.1"/>
    </source>
</evidence>
<reference evidence="1" key="1">
    <citation type="journal article" date="2015" name="Nature">
        <title>Complex archaea that bridge the gap between prokaryotes and eukaryotes.</title>
        <authorList>
            <person name="Spang A."/>
            <person name="Saw J.H."/>
            <person name="Jorgensen S.L."/>
            <person name="Zaremba-Niedzwiedzka K."/>
            <person name="Martijn J."/>
            <person name="Lind A.E."/>
            <person name="van Eijk R."/>
            <person name="Schleper C."/>
            <person name="Guy L."/>
            <person name="Ettema T.J."/>
        </authorList>
    </citation>
    <scope>NUCLEOTIDE SEQUENCE</scope>
</reference>
<feature type="non-terminal residue" evidence="1">
    <location>
        <position position="1"/>
    </location>
</feature>
<protein>
    <recommendedName>
        <fullName evidence="2">Ribbon-helix-helix protein CopG domain-containing protein</fullName>
    </recommendedName>
</protein>
<dbReference type="AlphaFoldDB" id="A0A0F9I444"/>
<comment type="caution">
    <text evidence="1">The sequence shown here is derived from an EMBL/GenBank/DDBJ whole genome shotgun (WGS) entry which is preliminary data.</text>
</comment>
<evidence type="ECO:0008006" key="2">
    <source>
        <dbReference type="Google" id="ProtNLM"/>
    </source>
</evidence>
<dbReference type="Pfam" id="PF03683">
    <property type="entry name" value="UPF0175"/>
    <property type="match status" value="1"/>
</dbReference>
<name>A0A0F9I444_9ZZZZ</name>
<gene>
    <name evidence="1" type="ORF">LCGC14_1706390</name>
</gene>
<dbReference type="EMBL" id="LAZR01015151">
    <property type="protein sequence ID" value="KKM14414.1"/>
    <property type="molecule type" value="Genomic_DNA"/>
</dbReference>
<proteinExistence type="predicted"/>
<organism evidence="1">
    <name type="scientific">marine sediment metagenome</name>
    <dbReference type="NCBI Taxonomy" id="412755"/>
    <lineage>
        <taxon>unclassified sequences</taxon>
        <taxon>metagenomes</taxon>
        <taxon>ecological metagenomes</taxon>
    </lineage>
</organism>
<dbReference type="InterPro" id="IPR005368">
    <property type="entry name" value="UPF0175"/>
</dbReference>
<accession>A0A0F9I444</accession>